<dbReference type="Pfam" id="PF12872">
    <property type="entry name" value="OST-HTH"/>
    <property type="match status" value="4"/>
</dbReference>
<dbReference type="Proteomes" id="UP000699462">
    <property type="component" value="Unassembled WGS sequence"/>
</dbReference>
<reference evidence="3 4" key="1">
    <citation type="submission" date="2019-07" db="EMBL/GenBank/DDBJ databases">
        <title>Annotation for the trematode Paragonimus westermani.</title>
        <authorList>
            <person name="Choi Y.-J."/>
        </authorList>
    </citation>
    <scope>NUCLEOTIDE SEQUENCE [LARGE SCALE GENOMIC DNA]</scope>
    <source>
        <strain evidence="3">180907_Pwestermani</strain>
    </source>
</reference>
<dbReference type="Gene3D" id="3.30.420.610">
    <property type="entry name" value="LOTUS domain-like"/>
    <property type="match status" value="4"/>
</dbReference>
<feature type="compositionally biased region" description="Basic and acidic residues" evidence="1">
    <location>
        <begin position="196"/>
        <end position="205"/>
    </location>
</feature>
<feature type="region of interest" description="Disordered" evidence="1">
    <location>
        <begin position="180"/>
        <end position="231"/>
    </location>
</feature>
<accession>A0A8T0DUE9</accession>
<gene>
    <name evidence="3" type="ORF">P879_03737</name>
</gene>
<feature type="region of interest" description="Disordered" evidence="1">
    <location>
        <begin position="993"/>
        <end position="1012"/>
    </location>
</feature>
<evidence type="ECO:0000259" key="2">
    <source>
        <dbReference type="PROSITE" id="PS51644"/>
    </source>
</evidence>
<feature type="domain" description="HTH OST-type" evidence="2">
    <location>
        <begin position="35"/>
        <end position="108"/>
    </location>
</feature>
<name>A0A8T0DUE9_9TREM</name>
<dbReference type="InterPro" id="IPR041966">
    <property type="entry name" value="LOTUS-like"/>
</dbReference>
<dbReference type="AlphaFoldDB" id="A0A8T0DUE9"/>
<comment type="caution">
    <text evidence="3">The sequence shown here is derived from an EMBL/GenBank/DDBJ whole genome shotgun (WGS) entry which is preliminary data.</text>
</comment>
<protein>
    <recommendedName>
        <fullName evidence="2">HTH OST-type domain-containing protein</fullName>
    </recommendedName>
</protein>
<organism evidence="3 4">
    <name type="scientific">Paragonimus westermani</name>
    <dbReference type="NCBI Taxonomy" id="34504"/>
    <lineage>
        <taxon>Eukaryota</taxon>
        <taxon>Metazoa</taxon>
        <taxon>Spiralia</taxon>
        <taxon>Lophotrochozoa</taxon>
        <taxon>Platyhelminthes</taxon>
        <taxon>Trematoda</taxon>
        <taxon>Digenea</taxon>
        <taxon>Plagiorchiida</taxon>
        <taxon>Troglotremata</taxon>
        <taxon>Troglotrematidae</taxon>
        <taxon>Paragonimus</taxon>
    </lineage>
</organism>
<dbReference type="EMBL" id="JTDF01000904">
    <property type="protein sequence ID" value="KAF8570802.1"/>
    <property type="molecule type" value="Genomic_DNA"/>
</dbReference>
<evidence type="ECO:0000256" key="1">
    <source>
        <dbReference type="SAM" id="MobiDB-lite"/>
    </source>
</evidence>
<dbReference type="PROSITE" id="PS51644">
    <property type="entry name" value="HTH_OST"/>
    <property type="match status" value="3"/>
</dbReference>
<dbReference type="CDD" id="cd08824">
    <property type="entry name" value="LOTUS"/>
    <property type="match status" value="3"/>
</dbReference>
<dbReference type="OrthoDB" id="549353at2759"/>
<feature type="compositionally biased region" description="Basic and acidic residues" evidence="1">
    <location>
        <begin position="994"/>
        <end position="1006"/>
    </location>
</feature>
<feature type="domain" description="HTH OST-type" evidence="2">
    <location>
        <begin position="111"/>
        <end position="185"/>
    </location>
</feature>
<feature type="compositionally biased region" description="Basic and acidic residues" evidence="1">
    <location>
        <begin position="212"/>
        <end position="231"/>
    </location>
</feature>
<proteinExistence type="predicted"/>
<feature type="domain" description="HTH OST-type" evidence="2">
    <location>
        <begin position="444"/>
        <end position="516"/>
    </location>
</feature>
<sequence>MLMDVAESVVEISHVGSDCMISLPKRVQTMEERERTELFSIEIVDLLSQLPRCRLLFNKFIPSYHHYFRRQCRVADYGFTKLVDLLEAVPNVVKIVEEHGEKYVTLVKQRHLRIVAEHLLSMLEATPGKRILVSELLNVYMKHHGYALCLEDFQFSSIKELLSKLPRLVRIESTVTEDKAAFRQRNPDEPTSNAECSEKLARNDLDMSNSIDRNHTKADQPNSDAKKEVTSHVASRDEEYVCLADRAPIKHLAHKVLLVLLDVPTGALPISMFAERFRCTFRDEPNVQLIHEELRDIVEFRDTSPQTSNEDASSPCPNTGTASGIINPVTSTEQMNTHLDPCSSTKDYSIQPVDIVTDTMSINVKYSSLNAVSEYIALKPLIIFARELRELLKQNQGKLLLIQLCAAYQRRFGVPLRPQRYNYPSLATLLQAVDFVALMRGRGPLIIFARELRELLKQNQGKLLLIQLCAAYQRRFGVPLRPQRYNYPSLATLLQAVDFVALMRGRGVRCTLVLCQDFLGKLSYRVAYSTKPTLESEENRQLDPNTNLHVTIAQVDETTRSKVTNVLSGVNQPCVCVSASTSTTDRALQACVLQANPSRHSEPTESFNGATFHTIQSNNGIPVGPVRPYINTYVPTSNNGCGQLGSYVNPTQVASAAFGYYQLPPLQSTSYTHPLPGTRPTYTTPVILNAQSNLNYLPPNPEYNTLATHPSVDCQSVNPAAYTSMFYPSQPPQFGSLSMLINAGTAHSDKCFVAPNVETASSIISYPSSMYPSVSMYPFPISINYPSYMHPLPQQVHCAPPQPPALWTTHPDAPPQTIGTNSLPLKASSVCADGSNYYSPYKQSQLISLSNSNGMNLDQRGLSPRGQQQLDELVERLTYDNANPCPNNLPALHSQSDGITTNQPVVSFPSTNGTMGSSAVTPASYRNLSTHSGLQFSRFGNMAMHTDCAQCPDSMLSTYLTSPNTQTPFFAGNTFANVSTPRLTERSQYLSRGHTAEHVNSTHDPSESIPVSKQPTVVVPDRNTAGTLEFGATSNGAPSQGDIPVEQSVRPLESYNTVNQIRPSIVNCGPSGVVFNSPLEQSKSAPEQHETIPRYTILHPCTNLFSTERPSEKIFSFPNTDVCPTLCEPVIPVASLHSDELSSVNLPSSNEMKTVRAPNFPHTCSHLDSLSSDNANLNKQSSRSSVPYTTLPLSQEEATGNFSLDGLLAQLRLEEKQQQRLHQSVCGNPESDLKENTHMLLDSFSYL</sequence>
<keyword evidence="4" id="KW-1185">Reference proteome</keyword>
<evidence type="ECO:0000313" key="3">
    <source>
        <dbReference type="EMBL" id="KAF8570802.1"/>
    </source>
</evidence>
<evidence type="ECO:0000313" key="4">
    <source>
        <dbReference type="Proteomes" id="UP000699462"/>
    </source>
</evidence>
<dbReference type="InterPro" id="IPR025605">
    <property type="entry name" value="OST-HTH/LOTUS_dom"/>
</dbReference>